<accession>A0A174LGL0</accession>
<evidence type="ECO:0000313" key="2">
    <source>
        <dbReference type="Proteomes" id="UP000095746"/>
    </source>
</evidence>
<name>A0A174LGL0_FLAPL</name>
<protein>
    <submittedName>
        <fullName evidence="1">Uncharacterized protein</fullName>
    </submittedName>
</protein>
<gene>
    <name evidence="1" type="ORF">ERS852411_02828</name>
</gene>
<organism evidence="1 2">
    <name type="scientific">Flavonifractor plautii</name>
    <name type="common">Fusobacterium plautii</name>
    <dbReference type="NCBI Taxonomy" id="292800"/>
    <lineage>
        <taxon>Bacteria</taxon>
        <taxon>Bacillati</taxon>
        <taxon>Bacillota</taxon>
        <taxon>Clostridia</taxon>
        <taxon>Eubacteriales</taxon>
        <taxon>Oscillospiraceae</taxon>
        <taxon>Flavonifractor</taxon>
    </lineage>
</organism>
<reference evidence="1 2" key="1">
    <citation type="submission" date="2015-09" db="EMBL/GenBank/DDBJ databases">
        <authorList>
            <consortium name="Pathogen Informatics"/>
        </authorList>
    </citation>
    <scope>NUCLEOTIDE SEQUENCE [LARGE SCALE GENOMIC DNA]</scope>
    <source>
        <strain evidence="1 2">2789STDY5608854</strain>
    </source>
</reference>
<dbReference type="Proteomes" id="UP000095746">
    <property type="component" value="Unassembled WGS sequence"/>
</dbReference>
<sequence length="101" mass="11298">MLKNPVMSLGYKLAGVLPYSGTYTNPGPFPVPEEMAPHIHHMEVILGQATTPRPHCASMSYGDIMEITFAGTQKESDTERDFFRFLVREGIPVKVESNRTE</sequence>
<evidence type="ECO:0000313" key="1">
    <source>
        <dbReference type="EMBL" id="CUP21005.1"/>
    </source>
</evidence>
<proteinExistence type="predicted"/>
<dbReference type="AlphaFoldDB" id="A0A174LGL0"/>
<dbReference type="EMBL" id="CYZT01000285">
    <property type="protein sequence ID" value="CUP21005.1"/>
    <property type="molecule type" value="Genomic_DNA"/>
</dbReference>